<protein>
    <submittedName>
        <fullName evidence="3">Uncharacterized protein</fullName>
    </submittedName>
</protein>
<reference evidence="3" key="2">
    <citation type="submission" date="2023-05" db="EMBL/GenBank/DDBJ databases">
        <authorList>
            <consortium name="Lawrence Berkeley National Laboratory"/>
            <person name="Steindorff A."/>
            <person name="Hensen N."/>
            <person name="Bonometti L."/>
            <person name="Westerberg I."/>
            <person name="Brannstrom I.O."/>
            <person name="Guillou S."/>
            <person name="Cros-Aarteil S."/>
            <person name="Calhoun S."/>
            <person name="Haridas S."/>
            <person name="Kuo A."/>
            <person name="Mondo S."/>
            <person name="Pangilinan J."/>
            <person name="Riley R."/>
            <person name="Labutti K."/>
            <person name="Andreopoulos B."/>
            <person name="Lipzen A."/>
            <person name="Chen C."/>
            <person name="Yanf M."/>
            <person name="Daum C."/>
            <person name="Ng V."/>
            <person name="Clum A."/>
            <person name="Ohm R."/>
            <person name="Martin F."/>
            <person name="Silar P."/>
            <person name="Natvig D."/>
            <person name="Lalanne C."/>
            <person name="Gautier V."/>
            <person name="Ament-Velasquez S.L."/>
            <person name="Kruys A."/>
            <person name="Hutchinson M.I."/>
            <person name="Powell A.J."/>
            <person name="Barry K."/>
            <person name="Miller A.N."/>
            <person name="Grigoriev I.V."/>
            <person name="Debuchy R."/>
            <person name="Gladieux P."/>
            <person name="Thoren M.H."/>
            <person name="Johannesson H."/>
        </authorList>
    </citation>
    <scope>NUCLEOTIDE SEQUENCE</scope>
    <source>
        <strain evidence="3">CBS 757.83</strain>
    </source>
</reference>
<accession>A0AAN6PQX3</accession>
<feature type="compositionally biased region" description="Polar residues" evidence="1">
    <location>
        <begin position="166"/>
        <end position="184"/>
    </location>
</feature>
<keyword evidence="2" id="KW-0812">Transmembrane</keyword>
<keyword evidence="2" id="KW-1133">Transmembrane helix</keyword>
<evidence type="ECO:0000313" key="3">
    <source>
        <dbReference type="EMBL" id="KAK4096315.1"/>
    </source>
</evidence>
<sequence length="211" mass="23686">MVPERVWPGHDAKGASLLVLEVLVFSAGAWLAGHWWAVHFWTRVGGGFGWTGPPYSFCRNNERTLPRLSLTKQSSWHYENAILGGVEAHYVEFHRRPAGCSGANFRSLRTVDISPRHEQHAGCYPTVVLVSQDWNVNPDVVGIRSAGRKRNTNPKPPQKKRREQRTLNLNQKMTPSNNRQNNMEHSWNKPEVISSYVNADKAAVGCIPPAG</sequence>
<evidence type="ECO:0000313" key="4">
    <source>
        <dbReference type="Proteomes" id="UP001305647"/>
    </source>
</evidence>
<feature type="region of interest" description="Disordered" evidence="1">
    <location>
        <begin position="144"/>
        <end position="184"/>
    </location>
</feature>
<name>A0AAN6PQX3_9PEZI</name>
<gene>
    <name evidence="3" type="ORF">N658DRAFT_501711</name>
</gene>
<reference evidence="3" key="1">
    <citation type="journal article" date="2023" name="Mol. Phylogenet. Evol.">
        <title>Genome-scale phylogeny and comparative genomics of the fungal order Sordariales.</title>
        <authorList>
            <person name="Hensen N."/>
            <person name="Bonometti L."/>
            <person name="Westerberg I."/>
            <person name="Brannstrom I.O."/>
            <person name="Guillou S."/>
            <person name="Cros-Aarteil S."/>
            <person name="Calhoun S."/>
            <person name="Haridas S."/>
            <person name="Kuo A."/>
            <person name="Mondo S."/>
            <person name="Pangilinan J."/>
            <person name="Riley R."/>
            <person name="LaButti K."/>
            <person name="Andreopoulos B."/>
            <person name="Lipzen A."/>
            <person name="Chen C."/>
            <person name="Yan M."/>
            <person name="Daum C."/>
            <person name="Ng V."/>
            <person name="Clum A."/>
            <person name="Steindorff A."/>
            <person name="Ohm R.A."/>
            <person name="Martin F."/>
            <person name="Silar P."/>
            <person name="Natvig D.O."/>
            <person name="Lalanne C."/>
            <person name="Gautier V."/>
            <person name="Ament-Velasquez S.L."/>
            <person name="Kruys A."/>
            <person name="Hutchinson M.I."/>
            <person name="Powell A.J."/>
            <person name="Barry K."/>
            <person name="Miller A.N."/>
            <person name="Grigoriev I.V."/>
            <person name="Debuchy R."/>
            <person name="Gladieux P."/>
            <person name="Hiltunen Thoren M."/>
            <person name="Johannesson H."/>
        </authorList>
    </citation>
    <scope>NUCLEOTIDE SEQUENCE</scope>
    <source>
        <strain evidence="3">CBS 757.83</strain>
    </source>
</reference>
<dbReference type="Proteomes" id="UP001305647">
    <property type="component" value="Unassembled WGS sequence"/>
</dbReference>
<keyword evidence="4" id="KW-1185">Reference proteome</keyword>
<feature type="transmembrane region" description="Helical" evidence="2">
    <location>
        <begin position="15"/>
        <end position="38"/>
    </location>
</feature>
<evidence type="ECO:0000256" key="2">
    <source>
        <dbReference type="SAM" id="Phobius"/>
    </source>
</evidence>
<organism evidence="3 4">
    <name type="scientific">Parathielavia hyrcaniae</name>
    <dbReference type="NCBI Taxonomy" id="113614"/>
    <lineage>
        <taxon>Eukaryota</taxon>
        <taxon>Fungi</taxon>
        <taxon>Dikarya</taxon>
        <taxon>Ascomycota</taxon>
        <taxon>Pezizomycotina</taxon>
        <taxon>Sordariomycetes</taxon>
        <taxon>Sordariomycetidae</taxon>
        <taxon>Sordariales</taxon>
        <taxon>Chaetomiaceae</taxon>
        <taxon>Parathielavia</taxon>
    </lineage>
</organism>
<keyword evidence="2" id="KW-0472">Membrane</keyword>
<feature type="compositionally biased region" description="Basic residues" evidence="1">
    <location>
        <begin position="146"/>
        <end position="163"/>
    </location>
</feature>
<dbReference type="EMBL" id="MU863721">
    <property type="protein sequence ID" value="KAK4096315.1"/>
    <property type="molecule type" value="Genomic_DNA"/>
</dbReference>
<dbReference type="AlphaFoldDB" id="A0AAN6PQX3"/>
<proteinExistence type="predicted"/>
<comment type="caution">
    <text evidence="3">The sequence shown here is derived from an EMBL/GenBank/DDBJ whole genome shotgun (WGS) entry which is preliminary data.</text>
</comment>
<evidence type="ECO:0000256" key="1">
    <source>
        <dbReference type="SAM" id="MobiDB-lite"/>
    </source>
</evidence>